<dbReference type="GO" id="GO:0000428">
    <property type="term" value="C:DNA-directed RNA polymerase complex"/>
    <property type="evidence" value="ECO:0007669"/>
    <property type="project" value="UniProtKB-KW"/>
</dbReference>
<protein>
    <submittedName>
        <fullName evidence="4">Uncharacterized protein</fullName>
    </submittedName>
</protein>
<dbReference type="AlphaFoldDB" id="A0A367IZN8"/>
<dbReference type="GO" id="GO:0003677">
    <property type="term" value="F:DNA binding"/>
    <property type="evidence" value="ECO:0007669"/>
    <property type="project" value="InterPro"/>
</dbReference>
<keyword evidence="5" id="KW-1185">Reference proteome</keyword>
<evidence type="ECO:0000313" key="4">
    <source>
        <dbReference type="EMBL" id="RCH83158.1"/>
    </source>
</evidence>
<name>A0A367IZN8_RHIST</name>
<gene>
    <name evidence="4" type="ORF">CU098_008796</name>
</gene>
<feature type="non-terminal residue" evidence="4">
    <location>
        <position position="103"/>
    </location>
</feature>
<comment type="caution">
    <text evidence="4">The sequence shown here is derived from an EMBL/GenBank/DDBJ whole genome shotgun (WGS) entry which is preliminary data.</text>
</comment>
<evidence type="ECO:0000313" key="5">
    <source>
        <dbReference type="Proteomes" id="UP000253551"/>
    </source>
</evidence>
<evidence type="ECO:0000256" key="3">
    <source>
        <dbReference type="SAM" id="MobiDB-lite"/>
    </source>
</evidence>
<dbReference type="Proteomes" id="UP000253551">
    <property type="component" value="Unassembled WGS sequence"/>
</dbReference>
<keyword evidence="1" id="KW-0240">DNA-directed RNA polymerase</keyword>
<dbReference type="GO" id="GO:0006351">
    <property type="term" value="P:DNA-templated transcription"/>
    <property type="evidence" value="ECO:0007669"/>
    <property type="project" value="InterPro"/>
</dbReference>
<proteinExistence type="predicted"/>
<feature type="region of interest" description="Disordered" evidence="3">
    <location>
        <begin position="1"/>
        <end position="27"/>
    </location>
</feature>
<dbReference type="InterPro" id="IPR036161">
    <property type="entry name" value="RPB6/omega-like_sf"/>
</dbReference>
<accession>A0A367IZN8</accession>
<reference evidence="4 5" key="1">
    <citation type="journal article" date="2018" name="G3 (Bethesda)">
        <title>Phylogenetic and Phylogenomic Definition of Rhizopus Species.</title>
        <authorList>
            <person name="Gryganskyi A.P."/>
            <person name="Golan J."/>
            <person name="Dolatabadi S."/>
            <person name="Mondo S."/>
            <person name="Robb S."/>
            <person name="Idnurm A."/>
            <person name="Muszewska A."/>
            <person name="Steczkiewicz K."/>
            <person name="Masonjones S."/>
            <person name="Liao H.L."/>
            <person name="Gajdeczka M.T."/>
            <person name="Anike F."/>
            <person name="Vuek A."/>
            <person name="Anishchenko I.M."/>
            <person name="Voigt K."/>
            <person name="de Hoog G.S."/>
            <person name="Smith M.E."/>
            <person name="Heitman J."/>
            <person name="Vilgalys R."/>
            <person name="Stajich J.E."/>
        </authorList>
    </citation>
    <scope>NUCLEOTIDE SEQUENCE [LARGE SCALE GENOMIC DNA]</scope>
    <source>
        <strain evidence="4 5">LSU 92-RS-03</strain>
    </source>
</reference>
<keyword evidence="2" id="KW-0804">Transcription</keyword>
<evidence type="ECO:0000256" key="1">
    <source>
        <dbReference type="ARBA" id="ARBA00022478"/>
    </source>
</evidence>
<evidence type="ECO:0000256" key="2">
    <source>
        <dbReference type="ARBA" id="ARBA00023163"/>
    </source>
</evidence>
<dbReference type="EMBL" id="PJQM01004839">
    <property type="protein sequence ID" value="RCH83158.1"/>
    <property type="molecule type" value="Genomic_DNA"/>
</dbReference>
<organism evidence="4 5">
    <name type="scientific">Rhizopus stolonifer</name>
    <name type="common">Rhizopus nigricans</name>
    <dbReference type="NCBI Taxonomy" id="4846"/>
    <lineage>
        <taxon>Eukaryota</taxon>
        <taxon>Fungi</taxon>
        <taxon>Fungi incertae sedis</taxon>
        <taxon>Mucoromycota</taxon>
        <taxon>Mucoromycotina</taxon>
        <taxon>Mucoromycetes</taxon>
        <taxon>Mucorales</taxon>
        <taxon>Mucorineae</taxon>
        <taxon>Rhizopodaceae</taxon>
        <taxon>Rhizopus</taxon>
    </lineage>
</organism>
<dbReference type="Gene3D" id="3.90.940.10">
    <property type="match status" value="1"/>
</dbReference>
<sequence length="103" mass="12353">MSDYEDYDNYENDVDEDIYESDMENDDEIEEEKEQYIDINEVNDNNNLDDEDEDLEIINETIIMNSENIKTTKYLTLYEKTGIIAQRAEELSKQYEKDDFLPL</sequence>
<dbReference type="GO" id="GO:0003899">
    <property type="term" value="F:DNA-directed RNA polymerase activity"/>
    <property type="evidence" value="ECO:0007669"/>
    <property type="project" value="InterPro"/>
</dbReference>